<name>A0A7R8MJN6_9CAUD</name>
<reference evidence="1 2" key="1">
    <citation type="submission" date="2020-09" db="EMBL/GenBank/DDBJ databases">
        <authorList>
            <person name="Jameson E."/>
        </authorList>
    </citation>
    <scope>NUCLEOTIDE SEQUENCE [LARGE SCALE GENOMIC DNA]</scope>
</reference>
<gene>
    <name evidence="1" type="ORF">LLCLJKAH_00253</name>
</gene>
<evidence type="ECO:0000313" key="2">
    <source>
        <dbReference type="Proteomes" id="UP000596247"/>
    </source>
</evidence>
<organism evidence="1 2">
    <name type="scientific">Klebsiella phage vB_KvM-Eowyn</name>
    <dbReference type="NCBI Taxonomy" id="2762819"/>
    <lineage>
        <taxon>Viruses</taxon>
        <taxon>Duplodnaviria</taxon>
        <taxon>Heunggongvirae</taxon>
        <taxon>Uroviricota</taxon>
        <taxon>Caudoviricetes</taxon>
        <taxon>Chimalliviridae</taxon>
        <taxon>Eowynvirus</taxon>
        <taxon>Eowynvirus eowyn</taxon>
    </lineage>
</organism>
<keyword evidence="2" id="KW-1185">Reference proteome</keyword>
<dbReference type="Proteomes" id="UP000596247">
    <property type="component" value="Chromosome"/>
</dbReference>
<protein>
    <submittedName>
        <fullName evidence="1">Uncharacterized protein</fullName>
    </submittedName>
</protein>
<proteinExistence type="predicted"/>
<sequence>MVDSISKPLAQEDEALIQELLEKQAAEYIVEIVNVAVPAFHKNAVVGMSQKDFARSLAAIMHAAVFPLMKEKQDSALKLADCYAMFNELAVLTGVVPPGTPATANHRRAIGAFTAAVEAIKQKDAS</sequence>
<accession>A0A7R8MJN6</accession>
<dbReference type="EMBL" id="LR881104">
    <property type="protein sequence ID" value="CAD5236242.1"/>
    <property type="molecule type" value="Genomic_DNA"/>
</dbReference>
<evidence type="ECO:0000313" key="1">
    <source>
        <dbReference type="EMBL" id="CAD5236242.1"/>
    </source>
</evidence>